<dbReference type="AlphaFoldDB" id="A0A3S9SMQ5"/>
<reference evidence="2 3" key="1">
    <citation type="submission" date="2018-12" db="EMBL/GenBank/DDBJ databases">
        <title>Genome sequencing of Eikenella corrodens KCOM 3110 (= JS217).</title>
        <authorList>
            <person name="Koo J.-K."/>
            <person name="Park S.-N."/>
            <person name="Lim Y.K."/>
        </authorList>
    </citation>
    <scope>NUCLEOTIDE SEQUENCE [LARGE SCALE GENOMIC DNA]</scope>
    <source>
        <strain evidence="2 3">KCOM 3110</strain>
    </source>
</reference>
<dbReference type="Pfam" id="PF05901">
    <property type="entry name" value="Excalibur"/>
    <property type="match status" value="1"/>
</dbReference>
<dbReference type="OrthoDB" id="72963at2"/>
<evidence type="ECO:0000313" key="3">
    <source>
        <dbReference type="Proteomes" id="UP000282435"/>
    </source>
</evidence>
<proteinExistence type="predicted"/>
<organism evidence="2 3">
    <name type="scientific">Eikenella corrodens</name>
    <dbReference type="NCBI Taxonomy" id="539"/>
    <lineage>
        <taxon>Bacteria</taxon>
        <taxon>Pseudomonadati</taxon>
        <taxon>Pseudomonadota</taxon>
        <taxon>Betaproteobacteria</taxon>
        <taxon>Neisseriales</taxon>
        <taxon>Neisseriaceae</taxon>
        <taxon>Eikenella</taxon>
    </lineage>
</organism>
<protein>
    <submittedName>
        <fullName evidence="2">Excalibur calcium-binding domain-containing protein</fullName>
    </submittedName>
</protein>
<sequence length="97" mass="11037">MTRQPVGKRLNVGISRLHRLSDLPVCRRQIYVQTAEHAESRTICRNIQCVQIPRCDGRTHCSQMTSCEEATWFLRNCAGTEMDGDGDGIPCEQQLCR</sequence>
<evidence type="ECO:0000313" key="2">
    <source>
        <dbReference type="EMBL" id="AZR60817.1"/>
    </source>
</evidence>
<dbReference type="InterPro" id="IPR008613">
    <property type="entry name" value="Excalibur_Ca-bd_domain"/>
</dbReference>
<evidence type="ECO:0000259" key="1">
    <source>
        <dbReference type="Pfam" id="PF05901"/>
    </source>
</evidence>
<dbReference type="Proteomes" id="UP000282435">
    <property type="component" value="Chromosome"/>
</dbReference>
<gene>
    <name evidence="2" type="ORF">ELB75_08040</name>
</gene>
<feature type="domain" description="Excalibur calcium-binding" evidence="1">
    <location>
        <begin position="58"/>
        <end position="92"/>
    </location>
</feature>
<accession>A0A3S9SMQ5</accession>
<name>A0A3S9SMQ5_EIKCO</name>
<dbReference type="EMBL" id="CP034670">
    <property type="protein sequence ID" value="AZR60817.1"/>
    <property type="molecule type" value="Genomic_DNA"/>
</dbReference>